<dbReference type="EMBL" id="VCBC01000005">
    <property type="protein sequence ID" value="TLU66446.1"/>
    <property type="molecule type" value="Genomic_DNA"/>
</dbReference>
<dbReference type="InterPro" id="IPR006311">
    <property type="entry name" value="TAT_signal"/>
</dbReference>
<sequence>MPNNKRSNVNTGQEKTLSRRKFMQMAGGGMALLTIPGANIFAREATRVTGDAKQAGRPKIVWVMLRGGLDSMHTIVPEFDPQYRKLRPNLSASFHSPLLPLARGFSLHPSLSTMHKWYQQKSLLPVVAVSSGYQERSHFDAQDFLESGLGNIDHDSGWLARAIAVNNQSALAVSRTVPISLRSAANVDTWFPSNLKDGDQSLYSALQDLYQYHPRMNESLQSGLKVKGLVDDDIVTRRQGNFMQLCKSAGQIMVADKGPDCVMLELGGWDTHNSQGNRLDRQLKQLDDGLATLQSTLGQQWQQTVVMIATEFGRTAKENGTAGTDHGTASGMFIAGGAVKGGRVLGSWPGLKTEQLLAGRDLMPTSNMFGWIGNVLAEHWQLSEQQIAQIFPHMKPYRESLIQKPA</sequence>
<reference evidence="1 2" key="1">
    <citation type="submission" date="2019-05" db="EMBL/GenBank/DDBJ databases">
        <title>Genome sequences of Thalassotalea litorea 1K03283.</title>
        <authorList>
            <person name="Zhang D."/>
        </authorList>
    </citation>
    <scope>NUCLEOTIDE SEQUENCE [LARGE SCALE GENOMIC DNA]</scope>
    <source>
        <strain evidence="1 2">MCCC 1K03283</strain>
    </source>
</reference>
<dbReference type="AlphaFoldDB" id="A0A5R9ITC2"/>
<dbReference type="PANTHER" id="PTHR43737">
    <property type="entry name" value="BLL7424 PROTEIN"/>
    <property type="match status" value="1"/>
</dbReference>
<evidence type="ECO:0000313" key="1">
    <source>
        <dbReference type="EMBL" id="TLU66446.1"/>
    </source>
</evidence>
<proteinExistence type="predicted"/>
<dbReference type="PROSITE" id="PS51318">
    <property type="entry name" value="TAT"/>
    <property type="match status" value="1"/>
</dbReference>
<organism evidence="1 2">
    <name type="scientific">Thalassotalea litorea</name>
    <dbReference type="NCBI Taxonomy" id="2020715"/>
    <lineage>
        <taxon>Bacteria</taxon>
        <taxon>Pseudomonadati</taxon>
        <taxon>Pseudomonadota</taxon>
        <taxon>Gammaproteobacteria</taxon>
        <taxon>Alteromonadales</taxon>
        <taxon>Colwelliaceae</taxon>
        <taxon>Thalassotalea</taxon>
    </lineage>
</organism>
<name>A0A5R9ITC2_9GAMM</name>
<evidence type="ECO:0000313" key="2">
    <source>
        <dbReference type="Proteomes" id="UP000307790"/>
    </source>
</evidence>
<dbReference type="Proteomes" id="UP000307790">
    <property type="component" value="Unassembled WGS sequence"/>
</dbReference>
<keyword evidence="2" id="KW-1185">Reference proteome</keyword>
<dbReference type="InterPro" id="IPR017850">
    <property type="entry name" value="Alkaline_phosphatase_core_sf"/>
</dbReference>
<gene>
    <name evidence="1" type="ORF">FE810_06800</name>
</gene>
<dbReference type="Pfam" id="PF07394">
    <property type="entry name" value="DUF1501"/>
    <property type="match status" value="1"/>
</dbReference>
<dbReference type="OrthoDB" id="9779968at2"/>
<dbReference type="PANTHER" id="PTHR43737:SF1">
    <property type="entry name" value="DUF1501 DOMAIN-CONTAINING PROTEIN"/>
    <property type="match status" value="1"/>
</dbReference>
<protein>
    <submittedName>
        <fullName evidence="1">DUF1501 domain-containing protein</fullName>
    </submittedName>
</protein>
<comment type="caution">
    <text evidence="1">The sequence shown here is derived from an EMBL/GenBank/DDBJ whole genome shotgun (WGS) entry which is preliminary data.</text>
</comment>
<dbReference type="InterPro" id="IPR010869">
    <property type="entry name" value="DUF1501"/>
</dbReference>
<accession>A0A5R9ITC2</accession>
<dbReference type="SUPFAM" id="SSF53649">
    <property type="entry name" value="Alkaline phosphatase-like"/>
    <property type="match status" value="1"/>
</dbReference>